<accession>A0A165SWB4</accession>
<feature type="compositionally biased region" description="Basic and acidic residues" evidence="1">
    <location>
        <begin position="161"/>
        <end position="187"/>
    </location>
</feature>
<dbReference type="AlphaFoldDB" id="A0A165SWB4"/>
<name>A0A165SWB4_9AGAM</name>
<dbReference type="InParanoid" id="A0A165SWB4"/>
<evidence type="ECO:0000313" key="2">
    <source>
        <dbReference type="EMBL" id="KZT25774.1"/>
    </source>
</evidence>
<gene>
    <name evidence="2" type="ORF">NEOLEDRAFT_1178223</name>
</gene>
<feature type="region of interest" description="Disordered" evidence="1">
    <location>
        <begin position="148"/>
        <end position="187"/>
    </location>
</feature>
<proteinExistence type="predicted"/>
<sequence length="187" mass="20504">MASPPPHRTWAELVTTVDKVVAIPDCDTALFAVSADLIPTAIGYISTIMLTQQCAHLQLIHHLFEQNLNSDLMAEAILNMPILDPAQSVVSDRPPPVALSRSSASATAVPKPCPMQRLVAKPTRSSGSMSDTLTVHLRLMPYVEIPPMKVKRSGRAQPESPKVETKRVESPRLNRRLVEPPKMETQS</sequence>
<dbReference type="EMBL" id="KV425570">
    <property type="protein sequence ID" value="KZT25774.1"/>
    <property type="molecule type" value="Genomic_DNA"/>
</dbReference>
<organism evidence="2 3">
    <name type="scientific">Neolentinus lepideus HHB14362 ss-1</name>
    <dbReference type="NCBI Taxonomy" id="1314782"/>
    <lineage>
        <taxon>Eukaryota</taxon>
        <taxon>Fungi</taxon>
        <taxon>Dikarya</taxon>
        <taxon>Basidiomycota</taxon>
        <taxon>Agaricomycotina</taxon>
        <taxon>Agaricomycetes</taxon>
        <taxon>Gloeophyllales</taxon>
        <taxon>Gloeophyllaceae</taxon>
        <taxon>Neolentinus</taxon>
    </lineage>
</organism>
<dbReference type="Proteomes" id="UP000076761">
    <property type="component" value="Unassembled WGS sequence"/>
</dbReference>
<protein>
    <submittedName>
        <fullName evidence="2">Uncharacterized protein</fullName>
    </submittedName>
</protein>
<evidence type="ECO:0000256" key="1">
    <source>
        <dbReference type="SAM" id="MobiDB-lite"/>
    </source>
</evidence>
<evidence type="ECO:0000313" key="3">
    <source>
        <dbReference type="Proteomes" id="UP000076761"/>
    </source>
</evidence>
<keyword evidence="3" id="KW-1185">Reference proteome</keyword>
<reference evidence="2 3" key="1">
    <citation type="journal article" date="2016" name="Mol. Biol. Evol.">
        <title>Comparative Genomics of Early-Diverging Mushroom-Forming Fungi Provides Insights into the Origins of Lignocellulose Decay Capabilities.</title>
        <authorList>
            <person name="Nagy L.G."/>
            <person name="Riley R."/>
            <person name="Tritt A."/>
            <person name="Adam C."/>
            <person name="Daum C."/>
            <person name="Floudas D."/>
            <person name="Sun H."/>
            <person name="Yadav J.S."/>
            <person name="Pangilinan J."/>
            <person name="Larsson K.H."/>
            <person name="Matsuura K."/>
            <person name="Barry K."/>
            <person name="Labutti K."/>
            <person name="Kuo R."/>
            <person name="Ohm R.A."/>
            <person name="Bhattacharya S.S."/>
            <person name="Shirouzu T."/>
            <person name="Yoshinaga Y."/>
            <person name="Martin F.M."/>
            <person name="Grigoriev I.V."/>
            <person name="Hibbett D.S."/>
        </authorList>
    </citation>
    <scope>NUCLEOTIDE SEQUENCE [LARGE SCALE GENOMIC DNA]</scope>
    <source>
        <strain evidence="2 3">HHB14362 ss-1</strain>
    </source>
</reference>